<evidence type="ECO:0000313" key="2">
    <source>
        <dbReference type="EMBL" id="MFC5395125.1"/>
    </source>
</evidence>
<evidence type="ECO:0000313" key="3">
    <source>
        <dbReference type="Proteomes" id="UP001596104"/>
    </source>
</evidence>
<dbReference type="Pfam" id="PF13276">
    <property type="entry name" value="HTH_21"/>
    <property type="match status" value="1"/>
</dbReference>
<keyword evidence="3" id="KW-1185">Reference proteome</keyword>
<dbReference type="EMBL" id="JBHSLV010000037">
    <property type="protein sequence ID" value="MFC5395125.1"/>
    <property type="molecule type" value="Genomic_DNA"/>
</dbReference>
<protein>
    <submittedName>
        <fullName evidence="2">IS3 family transposase</fullName>
    </submittedName>
</protein>
<dbReference type="Proteomes" id="UP001596104">
    <property type="component" value="Unassembled WGS sequence"/>
</dbReference>
<sequence length="55" mass="5934">MRKIRTIHAASRKTYGAPRLHAELKADGVAIGKRRVARLMGATGFVALTERTGTA</sequence>
<organism evidence="2 3">
    <name type="scientific">Bosea vestrisii</name>
    <dbReference type="NCBI Taxonomy" id="151416"/>
    <lineage>
        <taxon>Bacteria</taxon>
        <taxon>Pseudomonadati</taxon>
        <taxon>Pseudomonadota</taxon>
        <taxon>Alphaproteobacteria</taxon>
        <taxon>Hyphomicrobiales</taxon>
        <taxon>Boseaceae</taxon>
        <taxon>Bosea</taxon>
    </lineage>
</organism>
<reference evidence="3" key="1">
    <citation type="journal article" date="2019" name="Int. J. Syst. Evol. Microbiol.">
        <title>The Global Catalogue of Microorganisms (GCM) 10K type strain sequencing project: providing services to taxonomists for standard genome sequencing and annotation.</title>
        <authorList>
            <consortium name="The Broad Institute Genomics Platform"/>
            <consortium name="The Broad Institute Genome Sequencing Center for Infectious Disease"/>
            <person name="Wu L."/>
            <person name="Ma J."/>
        </authorList>
    </citation>
    <scope>NUCLEOTIDE SEQUENCE [LARGE SCALE GENOMIC DNA]</scope>
    <source>
        <strain evidence="3">CGMCC 1.16326</strain>
    </source>
</reference>
<comment type="caution">
    <text evidence="2">The sequence shown here is derived from an EMBL/GenBank/DDBJ whole genome shotgun (WGS) entry which is preliminary data.</text>
</comment>
<accession>A0ABW0HDK5</accession>
<proteinExistence type="predicted"/>
<dbReference type="RefSeq" id="WP_377010895.1">
    <property type="nucleotide sequence ID" value="NZ_JBHSLV010000037.1"/>
</dbReference>
<dbReference type="InterPro" id="IPR025948">
    <property type="entry name" value="HTH-like_dom"/>
</dbReference>
<gene>
    <name evidence="2" type="ORF">ACFPPC_21030</name>
</gene>
<name>A0ABW0HDK5_9HYPH</name>
<evidence type="ECO:0000259" key="1">
    <source>
        <dbReference type="Pfam" id="PF13276"/>
    </source>
</evidence>
<feature type="domain" description="HTH-like" evidence="1">
    <location>
        <begin position="2"/>
        <end position="49"/>
    </location>
</feature>